<evidence type="ECO:0000256" key="2">
    <source>
        <dbReference type="RuleBase" id="RU102079"/>
    </source>
</evidence>
<dbReference type="OrthoDB" id="18740at2759"/>
<dbReference type="OMA" id="FKDFEHR"/>
<dbReference type="GeneID" id="111594495"/>
<name>A0A6J2SWR4_DROHY</name>
<feature type="domain" description="Galectin" evidence="3">
    <location>
        <begin position="254"/>
        <end position="386"/>
    </location>
</feature>
<dbReference type="GO" id="GO:0030246">
    <property type="term" value="F:carbohydrate binding"/>
    <property type="evidence" value="ECO:0007669"/>
    <property type="project" value="UniProtKB-UniRule"/>
</dbReference>
<gene>
    <name evidence="5" type="primary">LOC111594495</name>
</gene>
<dbReference type="InterPro" id="IPR001079">
    <property type="entry name" value="Galectin_CRD"/>
</dbReference>
<feature type="domain" description="Galectin" evidence="3">
    <location>
        <begin position="101"/>
        <end position="233"/>
    </location>
</feature>
<dbReference type="Pfam" id="PF00337">
    <property type="entry name" value="Gal-bind_lectin"/>
    <property type="match status" value="2"/>
</dbReference>
<proteinExistence type="predicted"/>
<dbReference type="PANTHER" id="PTHR11346">
    <property type="entry name" value="GALECTIN"/>
    <property type="match status" value="1"/>
</dbReference>
<evidence type="ECO:0000313" key="4">
    <source>
        <dbReference type="Proteomes" id="UP000504633"/>
    </source>
</evidence>
<dbReference type="PANTHER" id="PTHR11346:SF147">
    <property type="entry name" value="GALECTIN"/>
    <property type="match status" value="1"/>
</dbReference>
<protein>
    <recommendedName>
        <fullName evidence="2">Galectin</fullName>
    </recommendedName>
</protein>
<dbReference type="InterPro" id="IPR013320">
    <property type="entry name" value="ConA-like_dom_sf"/>
</dbReference>
<accession>A0A6J2SWR4</accession>
<dbReference type="AlphaFoldDB" id="A0A6J2SWR4"/>
<dbReference type="SUPFAM" id="SSF49899">
    <property type="entry name" value="Concanavalin A-like lectins/glucanases"/>
    <property type="match status" value="2"/>
</dbReference>
<reference evidence="5" key="1">
    <citation type="submission" date="2025-08" db="UniProtKB">
        <authorList>
            <consortium name="RefSeq"/>
        </authorList>
    </citation>
    <scope>IDENTIFICATION</scope>
    <source>
        <strain evidence="5">15085-1641.00</strain>
        <tissue evidence="5">Whole body</tissue>
    </source>
</reference>
<dbReference type="CDD" id="cd00070">
    <property type="entry name" value="GLECT"/>
    <property type="match status" value="2"/>
</dbReference>
<dbReference type="SMART" id="SM00276">
    <property type="entry name" value="GLECT"/>
    <property type="match status" value="2"/>
</dbReference>
<dbReference type="RefSeq" id="XP_030080627.1">
    <property type="nucleotide sequence ID" value="XM_030224767.1"/>
</dbReference>
<dbReference type="SMART" id="SM00908">
    <property type="entry name" value="Gal-bind_lectin"/>
    <property type="match status" value="2"/>
</dbReference>
<dbReference type="Gene3D" id="2.60.120.200">
    <property type="match status" value="2"/>
</dbReference>
<keyword evidence="4" id="KW-1185">Reference proteome</keyword>
<dbReference type="PROSITE" id="PS51304">
    <property type="entry name" value="GALECTIN"/>
    <property type="match status" value="2"/>
</dbReference>
<dbReference type="InterPro" id="IPR044156">
    <property type="entry name" value="Galectin-like"/>
</dbReference>
<dbReference type="Proteomes" id="UP000504633">
    <property type="component" value="Unplaced"/>
</dbReference>
<evidence type="ECO:0000259" key="3">
    <source>
        <dbReference type="PROSITE" id="PS51304"/>
    </source>
</evidence>
<keyword evidence="1 2" id="KW-0430">Lectin</keyword>
<evidence type="ECO:0000313" key="5">
    <source>
        <dbReference type="RefSeq" id="XP_030080627.1"/>
    </source>
</evidence>
<sequence length="398" mass="45516">MPVPVPDPVIEPIAPIVVYPIVESVPAEVYPGTESFPAEVYPGIESTPAEVHPGYESVPAEIHPGDCVYQAQTYPGTRPNGPMVGELAIVLIDAFDNTDPSYRTEIGQLYEGASYLFTGRILPNAESFSVNFVLDNNDVALHINPRFRTQTVVRNSKVRGSWAREELHSTLPFLFQRGESFAIQVLITQHSYLMSFNGHHMEPFDHRLSYDKVRYLQVKGNADDIRIHRSEIRSYPNRYLDLLPAPTVQFEPHFVEAEVEPLNEGDSFLFSGKIDRKCEEFEISFLFANDTRDIPLHMKSRFKKNHFLRNSRLCNEWNREEISTPNPFRKGERFTIQVLVTIDFYVIAINGRHYTKFCHRLPFQGVGLITVKGGVFDVQMHRCAVLDYPQSTLQKQIL</sequence>
<dbReference type="KEGG" id="dhe:111594495"/>
<evidence type="ECO:0000256" key="1">
    <source>
        <dbReference type="ARBA" id="ARBA00022734"/>
    </source>
</evidence>
<organism evidence="4 5">
    <name type="scientific">Drosophila hydei</name>
    <name type="common">Fruit fly</name>
    <dbReference type="NCBI Taxonomy" id="7224"/>
    <lineage>
        <taxon>Eukaryota</taxon>
        <taxon>Metazoa</taxon>
        <taxon>Ecdysozoa</taxon>
        <taxon>Arthropoda</taxon>
        <taxon>Hexapoda</taxon>
        <taxon>Insecta</taxon>
        <taxon>Pterygota</taxon>
        <taxon>Neoptera</taxon>
        <taxon>Endopterygota</taxon>
        <taxon>Diptera</taxon>
        <taxon>Brachycera</taxon>
        <taxon>Muscomorpha</taxon>
        <taxon>Ephydroidea</taxon>
        <taxon>Drosophilidae</taxon>
        <taxon>Drosophila</taxon>
    </lineage>
</organism>